<dbReference type="EMBL" id="CADEAL010001391">
    <property type="protein sequence ID" value="CAB1431964.1"/>
    <property type="molecule type" value="Genomic_DNA"/>
</dbReference>
<sequence>MTSTRPDSPLGKAPSSNLITAYAKADHLIGQSPSSSASVPNPNCIGASWGGLERGDTEINIDCAFVETRPDGSSANAKNPPSCAGGGVSVMLSRAENVRAEEPESCRCPFPSFAFRSPILGLDTENGVRQR</sequence>
<evidence type="ECO:0000313" key="2">
    <source>
        <dbReference type="Proteomes" id="UP001153269"/>
    </source>
</evidence>
<organism evidence="1 2">
    <name type="scientific">Pleuronectes platessa</name>
    <name type="common">European plaice</name>
    <dbReference type="NCBI Taxonomy" id="8262"/>
    <lineage>
        <taxon>Eukaryota</taxon>
        <taxon>Metazoa</taxon>
        <taxon>Chordata</taxon>
        <taxon>Craniata</taxon>
        <taxon>Vertebrata</taxon>
        <taxon>Euteleostomi</taxon>
        <taxon>Actinopterygii</taxon>
        <taxon>Neopterygii</taxon>
        <taxon>Teleostei</taxon>
        <taxon>Neoteleostei</taxon>
        <taxon>Acanthomorphata</taxon>
        <taxon>Carangaria</taxon>
        <taxon>Pleuronectiformes</taxon>
        <taxon>Pleuronectoidei</taxon>
        <taxon>Pleuronectidae</taxon>
        <taxon>Pleuronectes</taxon>
    </lineage>
</organism>
<name>A0A9N7UH45_PLEPL</name>
<accession>A0A9N7UH45</accession>
<dbReference type="AlphaFoldDB" id="A0A9N7UH45"/>
<protein>
    <submittedName>
        <fullName evidence="1">Uncharacterized protein</fullName>
    </submittedName>
</protein>
<comment type="caution">
    <text evidence="1">The sequence shown here is derived from an EMBL/GenBank/DDBJ whole genome shotgun (WGS) entry which is preliminary data.</text>
</comment>
<dbReference type="Proteomes" id="UP001153269">
    <property type="component" value="Unassembled WGS sequence"/>
</dbReference>
<proteinExistence type="predicted"/>
<reference evidence="1" key="1">
    <citation type="submission" date="2020-03" db="EMBL/GenBank/DDBJ databases">
        <authorList>
            <person name="Weist P."/>
        </authorList>
    </citation>
    <scope>NUCLEOTIDE SEQUENCE</scope>
</reference>
<keyword evidence="2" id="KW-1185">Reference proteome</keyword>
<gene>
    <name evidence="1" type="ORF">PLEPLA_LOCUS20021</name>
</gene>
<evidence type="ECO:0000313" key="1">
    <source>
        <dbReference type="EMBL" id="CAB1431964.1"/>
    </source>
</evidence>